<reference evidence="1" key="1">
    <citation type="journal article" date="2021" name="New Phytol.">
        <title>Evolutionary innovations through gain and loss of genes in the ectomycorrhizal Boletales.</title>
        <authorList>
            <person name="Wu G."/>
            <person name="Miyauchi S."/>
            <person name="Morin E."/>
            <person name="Kuo A."/>
            <person name="Drula E."/>
            <person name="Varga T."/>
            <person name="Kohler A."/>
            <person name="Feng B."/>
            <person name="Cao Y."/>
            <person name="Lipzen A."/>
            <person name="Daum C."/>
            <person name="Hundley H."/>
            <person name="Pangilinan J."/>
            <person name="Johnson J."/>
            <person name="Barry K."/>
            <person name="LaButti K."/>
            <person name="Ng V."/>
            <person name="Ahrendt S."/>
            <person name="Min B."/>
            <person name="Choi I.G."/>
            <person name="Park H."/>
            <person name="Plett J.M."/>
            <person name="Magnuson J."/>
            <person name="Spatafora J.W."/>
            <person name="Nagy L.G."/>
            <person name="Henrissat B."/>
            <person name="Grigoriev I.V."/>
            <person name="Yang Z.L."/>
            <person name="Xu J."/>
            <person name="Martin F.M."/>
        </authorList>
    </citation>
    <scope>NUCLEOTIDE SEQUENCE</scope>
    <source>
        <strain evidence="1">ATCC 28755</strain>
    </source>
</reference>
<accession>A0ACB8AF12</accession>
<evidence type="ECO:0000313" key="2">
    <source>
        <dbReference type="Proteomes" id="UP000790377"/>
    </source>
</evidence>
<name>A0ACB8AF12_9AGAM</name>
<dbReference type="EMBL" id="MU267682">
    <property type="protein sequence ID" value="KAH7911308.1"/>
    <property type="molecule type" value="Genomic_DNA"/>
</dbReference>
<keyword evidence="2" id="KW-1185">Reference proteome</keyword>
<evidence type="ECO:0000313" key="1">
    <source>
        <dbReference type="EMBL" id="KAH7911308.1"/>
    </source>
</evidence>
<protein>
    <submittedName>
        <fullName evidence="1">Uncharacterized protein</fullName>
    </submittedName>
</protein>
<gene>
    <name evidence="1" type="ORF">BJ138DRAFT_935889</name>
</gene>
<dbReference type="Proteomes" id="UP000790377">
    <property type="component" value="Unassembled WGS sequence"/>
</dbReference>
<sequence length="302" mass="34214">MDAMYTGILDQPAPFTIGYALSFMLMGFLTLQICIFFSRRSEDPLWMKVFAIFSLDINTTLLPIVYPDMKVIWCFQWLAWLTGFVSSLAHGFFCWRIWALKHCYFIPVLVMMVSLLQFSMVAYGGITGGLVPTSMHLSGADVPLNFYIPIWLCGSLFCDMCITIYMTLVLRQERNNATFKITRSLSTRLIKLIVETGLITTIAALVELVLAIYYSSTLYHLAVFYTVSKLYANCVLANLNARQSLRNHAHTLAADRSFAPRNSSTIEMRPVDGPSYPFSAIQIFKHVETDVETDSGRMWSSS</sequence>
<proteinExistence type="predicted"/>
<organism evidence="1 2">
    <name type="scientific">Hygrophoropsis aurantiaca</name>
    <dbReference type="NCBI Taxonomy" id="72124"/>
    <lineage>
        <taxon>Eukaryota</taxon>
        <taxon>Fungi</taxon>
        <taxon>Dikarya</taxon>
        <taxon>Basidiomycota</taxon>
        <taxon>Agaricomycotina</taxon>
        <taxon>Agaricomycetes</taxon>
        <taxon>Agaricomycetidae</taxon>
        <taxon>Boletales</taxon>
        <taxon>Coniophorineae</taxon>
        <taxon>Hygrophoropsidaceae</taxon>
        <taxon>Hygrophoropsis</taxon>
    </lineage>
</organism>
<comment type="caution">
    <text evidence="1">The sequence shown here is derived from an EMBL/GenBank/DDBJ whole genome shotgun (WGS) entry which is preliminary data.</text>
</comment>